<dbReference type="Pfam" id="PF13635">
    <property type="entry name" value="DUF4143"/>
    <property type="match status" value="1"/>
</dbReference>
<organism evidence="3 4">
    <name type="scientific">Pedobacter kyungheensis</name>
    <dbReference type="NCBI Taxonomy" id="1069985"/>
    <lineage>
        <taxon>Bacteria</taxon>
        <taxon>Pseudomonadati</taxon>
        <taxon>Bacteroidota</taxon>
        <taxon>Sphingobacteriia</taxon>
        <taxon>Sphingobacteriales</taxon>
        <taxon>Sphingobacteriaceae</taxon>
        <taxon>Pedobacter</taxon>
    </lineage>
</organism>
<gene>
    <name evidence="3" type="ORF">OC25_04305</name>
</gene>
<name>A0A0C1FV89_9SPHI</name>
<sequence>MIERIAKKELLELSSQFKSVAVIGPRQSGKTTLTRYAFPEKPYVSLENPDTRLYAEDDPRGFLSQFPNGAILDEAQRTPKLFSYIQQILDESSYKGKFIITGSNNFLLQESIIQSLAGRVAYIKLLPLSIPELKSAGMLEENINRFIVKGGYPSIYDQNIPANKWHQNYINTYIEKDVRQIKNITNLSAFERFLRLCAGRIGQLLNMNSLGIEVGVDSKTIASWIGVLESSFVIHLLKPHHQNFNKRIVKMPKLYFYDTGLATALLGIQNDLQLDTHPSKGSLFENMIIIEMLKARFNKGLNDNLYFWRDNVGNEIDVLIDEAGILRPIEIKAGKTINTDYFKGINFWNKLTSGNGGEIIYAGTESQIRSNNISVYPWYSFNPEF</sequence>
<dbReference type="InterPro" id="IPR027417">
    <property type="entry name" value="P-loop_NTPase"/>
</dbReference>
<evidence type="ECO:0000313" key="4">
    <source>
        <dbReference type="Proteomes" id="UP000031246"/>
    </source>
</evidence>
<proteinExistence type="predicted"/>
<dbReference type="OrthoDB" id="9778168at2"/>
<dbReference type="InterPro" id="IPR025420">
    <property type="entry name" value="DUF4143"/>
</dbReference>
<dbReference type="Pfam" id="PF13173">
    <property type="entry name" value="AAA_14"/>
    <property type="match status" value="1"/>
</dbReference>
<evidence type="ECO:0000313" key="3">
    <source>
        <dbReference type="EMBL" id="KIA95783.1"/>
    </source>
</evidence>
<dbReference type="AlphaFoldDB" id="A0A0C1FV89"/>
<dbReference type="RefSeq" id="WP_039472163.1">
    <property type="nucleotide sequence ID" value="NZ_JSYN01000004.1"/>
</dbReference>
<keyword evidence="4" id="KW-1185">Reference proteome</keyword>
<dbReference type="PANTHER" id="PTHR43566">
    <property type="entry name" value="CONSERVED PROTEIN"/>
    <property type="match status" value="1"/>
</dbReference>
<dbReference type="EMBL" id="JSYN01000004">
    <property type="protein sequence ID" value="KIA95783.1"/>
    <property type="molecule type" value="Genomic_DNA"/>
</dbReference>
<evidence type="ECO:0000259" key="1">
    <source>
        <dbReference type="Pfam" id="PF13173"/>
    </source>
</evidence>
<accession>A0A0C1FV89</accession>
<evidence type="ECO:0000259" key="2">
    <source>
        <dbReference type="Pfam" id="PF13635"/>
    </source>
</evidence>
<reference evidence="3 4" key="1">
    <citation type="submission" date="2014-10" db="EMBL/GenBank/DDBJ databases">
        <title>Pedobacter Kyungheensis.</title>
        <authorList>
            <person name="Anderson B.M."/>
            <person name="Newman J.D."/>
        </authorList>
    </citation>
    <scope>NUCLEOTIDE SEQUENCE [LARGE SCALE GENOMIC DNA]</scope>
    <source>
        <strain evidence="3 4">KACC 16221</strain>
    </source>
</reference>
<dbReference type="SUPFAM" id="SSF52540">
    <property type="entry name" value="P-loop containing nucleoside triphosphate hydrolases"/>
    <property type="match status" value="1"/>
</dbReference>
<protein>
    <submittedName>
        <fullName evidence="3">ATPase AAA</fullName>
    </submittedName>
</protein>
<dbReference type="Proteomes" id="UP000031246">
    <property type="component" value="Unassembled WGS sequence"/>
</dbReference>
<dbReference type="PANTHER" id="PTHR43566:SF2">
    <property type="entry name" value="DUF4143 DOMAIN-CONTAINING PROTEIN"/>
    <property type="match status" value="1"/>
</dbReference>
<feature type="domain" description="DUF4143" evidence="2">
    <location>
        <begin position="175"/>
        <end position="334"/>
    </location>
</feature>
<feature type="domain" description="AAA" evidence="1">
    <location>
        <begin position="17"/>
        <end position="133"/>
    </location>
</feature>
<comment type="caution">
    <text evidence="3">The sequence shown here is derived from an EMBL/GenBank/DDBJ whole genome shotgun (WGS) entry which is preliminary data.</text>
</comment>
<dbReference type="InterPro" id="IPR041682">
    <property type="entry name" value="AAA_14"/>
</dbReference>